<evidence type="ECO:0000259" key="4">
    <source>
        <dbReference type="Pfam" id="PF24053"/>
    </source>
</evidence>
<dbReference type="InterPro" id="IPR055780">
    <property type="entry name" value="DUF7356"/>
</dbReference>
<evidence type="ECO:0000256" key="2">
    <source>
        <dbReference type="SAM" id="Phobius"/>
    </source>
</evidence>
<reference evidence="6" key="1">
    <citation type="submission" date="2025-08" db="UniProtKB">
        <authorList>
            <consortium name="RefSeq"/>
        </authorList>
    </citation>
    <scope>IDENTIFICATION</scope>
    <source>
        <strain evidence="6">OHB3-1</strain>
    </source>
</reference>
<sequence>MGFQLLALTIQSTSFVFVLQNPDTFQNCSSTLNPTIEFLFSSLLSSEAYGAWLGIIERCHGIPWSLLLGTRVRCQCKEKKSYCSFSFDIMKTQFRLSVGFFLVLLIFYCTCVDSKVEESANTSLDSKTLNKGNDGSKKTGSNMVLDSVAAGKEKKDGHQVSVLKEGGVQSSGDRIKKNSESEPALEEGPNKVKKAGGLVEEGKNNGNKEKGKPADSSVPKEVSKSSGKDGDIVSSASKKKDGSWGEDCDSSNKCTDEGNKLVACLRVPGNDSPHLSLLIQNKGTGPLTVKISAPDFVHLEEKEVQLQEKEDKKVKVSIGDGGDGNMIVLTTGSGHCNLDFRDLIAHNTANDSDDLPKSSRSSYLTKPHIVAILAFAVILTIAAASVCIGIRRKSFVSSTSKYQRLDMELPVSLAGKSVADNNDGWENSWDDNWDDEAPHTPSLPVTPSLSSKGLASRRLNKDGWKD</sequence>
<feature type="domain" description="DUF7356" evidence="4">
    <location>
        <begin position="241"/>
        <end position="343"/>
    </location>
</feature>
<organism evidence="5 6">
    <name type="scientific">Momordica charantia</name>
    <name type="common">Bitter gourd</name>
    <name type="synonym">Balsam pear</name>
    <dbReference type="NCBI Taxonomy" id="3673"/>
    <lineage>
        <taxon>Eukaryota</taxon>
        <taxon>Viridiplantae</taxon>
        <taxon>Streptophyta</taxon>
        <taxon>Embryophyta</taxon>
        <taxon>Tracheophyta</taxon>
        <taxon>Spermatophyta</taxon>
        <taxon>Magnoliopsida</taxon>
        <taxon>eudicotyledons</taxon>
        <taxon>Gunneridae</taxon>
        <taxon>Pentapetalae</taxon>
        <taxon>rosids</taxon>
        <taxon>fabids</taxon>
        <taxon>Cucurbitales</taxon>
        <taxon>Cucurbitaceae</taxon>
        <taxon>Momordiceae</taxon>
        <taxon>Momordica</taxon>
    </lineage>
</organism>
<feature type="compositionally biased region" description="Polar residues" evidence="1">
    <location>
        <begin position="122"/>
        <end position="144"/>
    </location>
</feature>
<gene>
    <name evidence="6" type="primary">LOC111008309</name>
</gene>
<keyword evidence="2" id="KW-0472">Membrane</keyword>
<protein>
    <submittedName>
        <fullName evidence="6">Uncharacterized protein LOC111008309</fullName>
    </submittedName>
</protein>
<dbReference type="Proteomes" id="UP000504603">
    <property type="component" value="Unplaced"/>
</dbReference>
<dbReference type="AlphaFoldDB" id="A0A6J1C625"/>
<keyword evidence="3" id="KW-0732">Signal</keyword>
<feature type="region of interest" description="Disordered" evidence="1">
    <location>
        <begin position="122"/>
        <end position="252"/>
    </location>
</feature>
<evidence type="ECO:0000313" key="5">
    <source>
        <dbReference type="Proteomes" id="UP000504603"/>
    </source>
</evidence>
<evidence type="ECO:0000256" key="1">
    <source>
        <dbReference type="SAM" id="MobiDB-lite"/>
    </source>
</evidence>
<feature type="signal peptide" evidence="3">
    <location>
        <begin position="1"/>
        <end position="20"/>
    </location>
</feature>
<feature type="transmembrane region" description="Helical" evidence="2">
    <location>
        <begin position="369"/>
        <end position="390"/>
    </location>
</feature>
<dbReference type="PANTHER" id="PTHR34200">
    <property type="entry name" value="DENTIN SIALOPHOSPHOPROTEIN-LIKE ISOFORM X1"/>
    <property type="match status" value="1"/>
</dbReference>
<evidence type="ECO:0000256" key="3">
    <source>
        <dbReference type="SAM" id="SignalP"/>
    </source>
</evidence>
<feature type="chain" id="PRO_5026880749" evidence="3">
    <location>
        <begin position="21"/>
        <end position="466"/>
    </location>
</feature>
<proteinExistence type="predicted"/>
<dbReference type="KEGG" id="mcha:111008309"/>
<dbReference type="GeneID" id="111008309"/>
<keyword evidence="2" id="KW-0812">Transmembrane</keyword>
<name>A0A6J1C625_MOMCH</name>
<feature type="compositionally biased region" description="Basic and acidic residues" evidence="1">
    <location>
        <begin position="200"/>
        <end position="213"/>
    </location>
</feature>
<feature type="compositionally biased region" description="Low complexity" evidence="1">
    <location>
        <begin position="439"/>
        <end position="451"/>
    </location>
</feature>
<dbReference type="PANTHER" id="PTHR34200:SF8">
    <property type="entry name" value="TRANSMEMBRANE PROTEIN"/>
    <property type="match status" value="1"/>
</dbReference>
<keyword evidence="5" id="KW-1185">Reference proteome</keyword>
<evidence type="ECO:0000313" key="6">
    <source>
        <dbReference type="RefSeq" id="XP_022136657.1"/>
    </source>
</evidence>
<feature type="compositionally biased region" description="Basic and acidic residues" evidence="1">
    <location>
        <begin position="221"/>
        <end position="231"/>
    </location>
</feature>
<keyword evidence="2" id="KW-1133">Transmembrane helix</keyword>
<dbReference type="OrthoDB" id="1936430at2759"/>
<dbReference type="RefSeq" id="XP_022136657.1">
    <property type="nucleotide sequence ID" value="XM_022280965.1"/>
</dbReference>
<accession>A0A6J1C625</accession>
<dbReference type="Pfam" id="PF24053">
    <property type="entry name" value="DUF7356"/>
    <property type="match status" value="1"/>
</dbReference>
<feature type="region of interest" description="Disordered" evidence="1">
    <location>
        <begin position="425"/>
        <end position="466"/>
    </location>
</feature>